<dbReference type="GO" id="GO:0032259">
    <property type="term" value="P:methylation"/>
    <property type="evidence" value="ECO:0007669"/>
    <property type="project" value="UniProtKB-KW"/>
</dbReference>
<reference evidence="2 3" key="1">
    <citation type="submission" date="2018-06" db="EMBL/GenBank/DDBJ databases">
        <authorList>
            <consortium name="Pathogen Informatics"/>
            <person name="Doyle S."/>
        </authorList>
    </citation>
    <scope>NUCLEOTIDE SEQUENCE [LARGE SCALE GENOMIC DNA]</scope>
    <source>
        <strain evidence="2 3">NCTC12195</strain>
    </source>
</reference>
<name>A0A380FEQ7_STAGA</name>
<gene>
    <name evidence="2" type="ORF">NCTC12195_02106</name>
</gene>
<protein>
    <submittedName>
        <fullName evidence="2">3-demethylubiquinone-9 3-methyltransferase</fullName>
    </submittedName>
</protein>
<keyword evidence="2" id="KW-0830">Ubiquinone</keyword>
<dbReference type="AlphaFoldDB" id="A0A380FEQ7"/>
<dbReference type="EMBL" id="UHDK01000001">
    <property type="protein sequence ID" value="SUM32658.1"/>
    <property type="molecule type" value="Genomic_DNA"/>
</dbReference>
<dbReference type="GO" id="GO:0008168">
    <property type="term" value="F:methyltransferase activity"/>
    <property type="evidence" value="ECO:0007669"/>
    <property type="project" value="UniProtKB-KW"/>
</dbReference>
<evidence type="ECO:0000313" key="2">
    <source>
        <dbReference type="EMBL" id="SUM32658.1"/>
    </source>
</evidence>
<dbReference type="Gene3D" id="3.30.720.100">
    <property type="match status" value="1"/>
</dbReference>
<dbReference type="InterPro" id="IPR028973">
    <property type="entry name" value="PhnB-like"/>
</dbReference>
<accession>A0A380FEQ7</accession>
<feature type="domain" description="PhnB-like" evidence="1">
    <location>
        <begin position="5"/>
        <end position="64"/>
    </location>
</feature>
<evidence type="ECO:0000313" key="3">
    <source>
        <dbReference type="Proteomes" id="UP000255277"/>
    </source>
</evidence>
<evidence type="ECO:0000259" key="1">
    <source>
        <dbReference type="Pfam" id="PF06983"/>
    </source>
</evidence>
<organism evidence="2 3">
    <name type="scientific">Staphylococcus gallinarum</name>
    <dbReference type="NCBI Taxonomy" id="1293"/>
    <lineage>
        <taxon>Bacteria</taxon>
        <taxon>Bacillati</taxon>
        <taxon>Bacillota</taxon>
        <taxon>Bacilli</taxon>
        <taxon>Bacillales</taxon>
        <taxon>Staphylococcaceae</taxon>
        <taxon>Staphylococcus</taxon>
    </lineage>
</organism>
<dbReference type="Pfam" id="PF06983">
    <property type="entry name" value="3-dmu-9_3-mt"/>
    <property type="match status" value="1"/>
</dbReference>
<dbReference type="Proteomes" id="UP000255277">
    <property type="component" value="Unassembled WGS sequence"/>
</dbReference>
<keyword evidence="2" id="KW-0489">Methyltransferase</keyword>
<sequence>MAIPKITTFLMFNGQAEKKQLIYMLICLKMLKFLSLVKYTESDNAPTGKVQHAIFRLKDQIFYGYR</sequence>
<keyword evidence="2" id="KW-0808">Transferase</keyword>
<proteinExistence type="predicted"/>